<protein>
    <recommendedName>
        <fullName evidence="4">M-phase phosphoprotein 6</fullName>
    </recommendedName>
</protein>
<dbReference type="Proteomes" id="UP000828390">
    <property type="component" value="Unassembled WGS sequence"/>
</dbReference>
<dbReference type="PANTHER" id="PTHR13582">
    <property type="entry name" value="M-PHASE PHOSPHOPROTEIN 6"/>
    <property type="match status" value="1"/>
</dbReference>
<dbReference type="Pfam" id="PF10175">
    <property type="entry name" value="MPP6"/>
    <property type="match status" value="1"/>
</dbReference>
<feature type="region of interest" description="Disordered" evidence="1">
    <location>
        <begin position="127"/>
        <end position="166"/>
    </location>
</feature>
<name>A0A9D4DWU8_DREPO</name>
<evidence type="ECO:0008006" key="4">
    <source>
        <dbReference type="Google" id="ProtNLM"/>
    </source>
</evidence>
<keyword evidence="3" id="KW-1185">Reference proteome</keyword>
<gene>
    <name evidence="2" type="ORF">DPMN_170343</name>
</gene>
<accession>A0A9D4DWU8</accession>
<evidence type="ECO:0000313" key="2">
    <source>
        <dbReference type="EMBL" id="KAH3769096.1"/>
    </source>
</evidence>
<evidence type="ECO:0000313" key="3">
    <source>
        <dbReference type="Proteomes" id="UP000828390"/>
    </source>
</evidence>
<reference evidence="2" key="2">
    <citation type="submission" date="2020-11" db="EMBL/GenBank/DDBJ databases">
        <authorList>
            <person name="McCartney M.A."/>
            <person name="Auch B."/>
            <person name="Kono T."/>
            <person name="Mallez S."/>
            <person name="Becker A."/>
            <person name="Gohl D.M."/>
            <person name="Silverstein K.A.T."/>
            <person name="Koren S."/>
            <person name="Bechman K.B."/>
            <person name="Herman A."/>
            <person name="Abrahante J.E."/>
            <person name="Garbe J."/>
        </authorList>
    </citation>
    <scope>NUCLEOTIDE SEQUENCE</scope>
    <source>
        <strain evidence="2">Duluth1</strain>
        <tissue evidence="2">Whole animal</tissue>
    </source>
</reference>
<sequence length="166" mass="19484">MATENSKTKLSGNVLQMKFMKRSALRIEREKSEEERKQVIDDEHWVLDLPVVEMKESNFIIEPSYVACENLVYGRMSFKGFNPEVEKLMKLHSDQSKLEEAERKEKEISVNDVEMAERYSTLVGTVGKKFSKKRQRNQDKLPMDSPDIQPRTHKTTKKQFMKPEDN</sequence>
<proteinExistence type="predicted"/>
<evidence type="ECO:0000256" key="1">
    <source>
        <dbReference type="SAM" id="MobiDB-lite"/>
    </source>
</evidence>
<organism evidence="2 3">
    <name type="scientific">Dreissena polymorpha</name>
    <name type="common">Zebra mussel</name>
    <name type="synonym">Mytilus polymorpha</name>
    <dbReference type="NCBI Taxonomy" id="45954"/>
    <lineage>
        <taxon>Eukaryota</taxon>
        <taxon>Metazoa</taxon>
        <taxon>Spiralia</taxon>
        <taxon>Lophotrochozoa</taxon>
        <taxon>Mollusca</taxon>
        <taxon>Bivalvia</taxon>
        <taxon>Autobranchia</taxon>
        <taxon>Heteroconchia</taxon>
        <taxon>Euheterodonta</taxon>
        <taxon>Imparidentia</taxon>
        <taxon>Neoheterodontei</taxon>
        <taxon>Myida</taxon>
        <taxon>Dreissenoidea</taxon>
        <taxon>Dreissenidae</taxon>
        <taxon>Dreissena</taxon>
    </lineage>
</organism>
<reference evidence="2" key="1">
    <citation type="journal article" date="2019" name="bioRxiv">
        <title>The Genome of the Zebra Mussel, Dreissena polymorpha: A Resource for Invasive Species Research.</title>
        <authorList>
            <person name="McCartney M.A."/>
            <person name="Auch B."/>
            <person name="Kono T."/>
            <person name="Mallez S."/>
            <person name="Zhang Y."/>
            <person name="Obille A."/>
            <person name="Becker A."/>
            <person name="Abrahante J.E."/>
            <person name="Garbe J."/>
            <person name="Badalamenti J.P."/>
            <person name="Herman A."/>
            <person name="Mangelson H."/>
            <person name="Liachko I."/>
            <person name="Sullivan S."/>
            <person name="Sone E.D."/>
            <person name="Koren S."/>
            <person name="Silverstein K.A.T."/>
            <person name="Beckman K.B."/>
            <person name="Gohl D.M."/>
        </authorList>
    </citation>
    <scope>NUCLEOTIDE SEQUENCE</scope>
    <source>
        <strain evidence="2">Duluth1</strain>
        <tissue evidence="2">Whole animal</tissue>
    </source>
</reference>
<dbReference type="GO" id="GO:0000460">
    <property type="term" value="P:maturation of 5.8S rRNA"/>
    <property type="evidence" value="ECO:0007669"/>
    <property type="project" value="TreeGrafter"/>
</dbReference>
<dbReference type="PANTHER" id="PTHR13582:SF0">
    <property type="entry name" value="M-PHASE PHOSPHOPROTEIN 6"/>
    <property type="match status" value="1"/>
</dbReference>
<dbReference type="AlphaFoldDB" id="A0A9D4DWU8"/>
<comment type="caution">
    <text evidence="2">The sequence shown here is derived from an EMBL/GenBank/DDBJ whole genome shotgun (WGS) entry which is preliminary data.</text>
</comment>
<dbReference type="OrthoDB" id="20403at2759"/>
<dbReference type="EMBL" id="JAIWYP010000009">
    <property type="protein sequence ID" value="KAH3769096.1"/>
    <property type="molecule type" value="Genomic_DNA"/>
</dbReference>
<dbReference type="InterPro" id="IPR019324">
    <property type="entry name" value="MPP6"/>
</dbReference>
<feature type="compositionally biased region" description="Basic residues" evidence="1">
    <location>
        <begin position="151"/>
        <end position="160"/>
    </location>
</feature>